<evidence type="ECO:0000256" key="1">
    <source>
        <dbReference type="SAM" id="Phobius"/>
    </source>
</evidence>
<dbReference type="HOGENOM" id="CLU_056517_1_0_4"/>
<organism evidence="2 3">
    <name type="scientific">Sutterella parvirubra YIT 11816</name>
    <dbReference type="NCBI Taxonomy" id="762967"/>
    <lineage>
        <taxon>Bacteria</taxon>
        <taxon>Pseudomonadati</taxon>
        <taxon>Pseudomonadota</taxon>
        <taxon>Betaproteobacteria</taxon>
        <taxon>Burkholderiales</taxon>
        <taxon>Sutterellaceae</taxon>
        <taxon>Sutterella</taxon>
    </lineage>
</organism>
<accession>H3KFV2</accession>
<feature type="transmembrane region" description="Helical" evidence="1">
    <location>
        <begin position="298"/>
        <end position="319"/>
    </location>
</feature>
<protein>
    <recommendedName>
        <fullName evidence="4">Sodium/glutamate symporter</fullName>
    </recommendedName>
</protein>
<feature type="transmembrane region" description="Helical" evidence="1">
    <location>
        <begin position="227"/>
        <end position="249"/>
    </location>
</feature>
<feature type="transmembrane region" description="Helical" evidence="1">
    <location>
        <begin position="88"/>
        <end position="107"/>
    </location>
</feature>
<feature type="transmembrane region" description="Helical" evidence="1">
    <location>
        <begin position="28"/>
        <end position="46"/>
    </location>
</feature>
<reference evidence="2 3" key="1">
    <citation type="submission" date="2011-11" db="EMBL/GenBank/DDBJ databases">
        <authorList>
            <person name="Weinstock G."/>
            <person name="Sodergren E."/>
            <person name="Clifton S."/>
            <person name="Fulton L."/>
            <person name="Fulton B."/>
            <person name="Courtney L."/>
            <person name="Fronick C."/>
            <person name="Harrison M."/>
            <person name="Strong C."/>
            <person name="Farmer C."/>
            <person name="Delahaunty K."/>
            <person name="Markovic C."/>
            <person name="Hall O."/>
            <person name="Minx P."/>
            <person name="Tomlinson C."/>
            <person name="Mitreva M."/>
            <person name="Hou S."/>
            <person name="Chen J."/>
            <person name="Wollam A."/>
            <person name="Pepin K.H."/>
            <person name="Johnson M."/>
            <person name="Bhonagiri V."/>
            <person name="Zhang X."/>
            <person name="Suruliraj S."/>
            <person name="Warren W."/>
            <person name="Chinwalla A."/>
            <person name="Mardis E.R."/>
            <person name="Wilson R.K."/>
        </authorList>
    </citation>
    <scope>NUCLEOTIDE SEQUENCE [LARGE SCALE GENOMIC DNA]</scope>
    <source>
        <strain evidence="2 3">YIT 11816</strain>
    </source>
</reference>
<feature type="transmembrane region" description="Helical" evidence="1">
    <location>
        <begin position="114"/>
        <end position="133"/>
    </location>
</feature>
<keyword evidence="1" id="KW-0472">Membrane</keyword>
<dbReference type="AlphaFoldDB" id="H3KFV2"/>
<feature type="transmembrane region" description="Helical" evidence="1">
    <location>
        <begin position="269"/>
        <end position="286"/>
    </location>
</feature>
<sequence>MYNFMAAFVLCGLVVIIGEVVSRITRAWVPSVFVSAVILLAGYWTVIPKELVTDSKLIPFGATVGMFIVITHMGTVISLKALLSQWKTVVLCVTGLAGMCAGCWYLGPLFMEKTLIIAGLPPLTGGIVAATMMQNAAQNAGLTTAAVFAISMYCIQGFAGYPLTAICLKRESDALIREFRSGAAGMSSAADLQAVADVTKLPEERHGILTIPERWNSPILILTKLGIVAWAAMLMGSWTGISGAIWALVLGVIFNTLGFLDTNALNKANSYQITVFALMMFIFDGLKDCTPEMLIQIAFPMVMLIVTGLLGMAVAGWAACKVLRVSPWLGFSNCLTALYGFPFNAIITESLCEEVGKTKEEREFLMSRLFPSMIVGGFTTVTITSVVIAGIFSKML</sequence>
<evidence type="ECO:0000313" key="2">
    <source>
        <dbReference type="EMBL" id="EHY31006.1"/>
    </source>
</evidence>
<keyword evidence="1" id="KW-0812">Transmembrane</keyword>
<dbReference type="PATRIC" id="fig|762967.3.peg.1272"/>
<dbReference type="RefSeq" id="WP_008542661.1">
    <property type="nucleotide sequence ID" value="NZ_JH604985.1"/>
</dbReference>
<keyword evidence="3" id="KW-1185">Reference proteome</keyword>
<dbReference type="STRING" id="762967.HMPREF9440_01621"/>
<dbReference type="InterPro" id="IPR049576">
    <property type="entry name" value="HDC-like"/>
</dbReference>
<dbReference type="CDD" id="cd21416">
    <property type="entry name" value="HDC_protein"/>
    <property type="match status" value="1"/>
</dbReference>
<feature type="transmembrane region" description="Helical" evidence="1">
    <location>
        <begin position="58"/>
        <end position="82"/>
    </location>
</feature>
<feature type="transmembrane region" description="Helical" evidence="1">
    <location>
        <begin position="145"/>
        <end position="168"/>
    </location>
</feature>
<dbReference type="EMBL" id="AFBQ01000246">
    <property type="protein sequence ID" value="EHY31006.1"/>
    <property type="molecule type" value="Genomic_DNA"/>
</dbReference>
<comment type="caution">
    <text evidence="2">The sequence shown here is derived from an EMBL/GenBank/DDBJ whole genome shotgun (WGS) entry which is preliminary data.</text>
</comment>
<feature type="transmembrane region" description="Helical" evidence="1">
    <location>
        <begin position="325"/>
        <end position="348"/>
    </location>
</feature>
<gene>
    <name evidence="2" type="ORF">HMPREF9440_01621</name>
</gene>
<keyword evidence="1" id="KW-1133">Transmembrane helix</keyword>
<dbReference type="Proteomes" id="UP000004956">
    <property type="component" value="Unassembled WGS sequence"/>
</dbReference>
<evidence type="ECO:0000313" key="3">
    <source>
        <dbReference type="Proteomes" id="UP000004956"/>
    </source>
</evidence>
<name>H3KFV2_9BURK</name>
<proteinExistence type="predicted"/>
<dbReference type="OrthoDB" id="3243277at2"/>
<evidence type="ECO:0008006" key="4">
    <source>
        <dbReference type="Google" id="ProtNLM"/>
    </source>
</evidence>
<feature type="transmembrane region" description="Helical" evidence="1">
    <location>
        <begin position="369"/>
        <end position="392"/>
    </location>
</feature>